<dbReference type="Pfam" id="PF01713">
    <property type="entry name" value="Smr"/>
    <property type="match status" value="1"/>
</dbReference>
<dbReference type="InterPro" id="IPR002625">
    <property type="entry name" value="Smr_dom"/>
</dbReference>
<name>A0A0G2BB95_9BACT</name>
<evidence type="ECO:0000313" key="3">
    <source>
        <dbReference type="Proteomes" id="UP000033870"/>
    </source>
</evidence>
<dbReference type="InterPro" id="IPR036063">
    <property type="entry name" value="Smr_dom_sf"/>
</dbReference>
<proteinExistence type="predicted"/>
<evidence type="ECO:0000259" key="1">
    <source>
        <dbReference type="Pfam" id="PF01713"/>
    </source>
</evidence>
<dbReference type="Proteomes" id="UP000033870">
    <property type="component" value="Unassembled WGS sequence"/>
</dbReference>
<dbReference type="AlphaFoldDB" id="A0A0G2BB95"/>
<feature type="domain" description="Smr" evidence="1">
    <location>
        <begin position="27"/>
        <end position="86"/>
    </location>
</feature>
<sequence>MSAAKNSQNDNYFRLLAARLDPNIAVIDLHQAGTIPAAIEQLERELFLLYKEGKLYCRVVHGIGTGALAAAAHRVLPGHTLVKVWECEDGAACLVALERAVY</sequence>
<accession>A0A0G2BB95</accession>
<comment type="caution">
    <text evidence="2">The sequence shown here is derived from an EMBL/GenBank/DDBJ whole genome shotgun (WGS) entry which is preliminary data.</text>
</comment>
<dbReference type="STRING" id="1619044.UY92_C0003G0005"/>
<dbReference type="EMBL" id="LCRX01000003">
    <property type="protein sequence ID" value="KKW42799.1"/>
    <property type="molecule type" value="Genomic_DNA"/>
</dbReference>
<protein>
    <submittedName>
        <fullName evidence="2">MutS2 protein</fullName>
    </submittedName>
</protein>
<gene>
    <name evidence="2" type="ORF">UY92_C0003G0005</name>
</gene>
<evidence type="ECO:0000313" key="2">
    <source>
        <dbReference type="EMBL" id="KKW42799.1"/>
    </source>
</evidence>
<dbReference type="SUPFAM" id="SSF160443">
    <property type="entry name" value="SMR domain-like"/>
    <property type="match status" value="1"/>
</dbReference>
<organism evidence="2 3">
    <name type="scientific">Candidatus Magasanikbacteria bacterium GW2011_GWA2_56_11</name>
    <dbReference type="NCBI Taxonomy" id="1619044"/>
    <lineage>
        <taxon>Bacteria</taxon>
        <taxon>Candidatus Magasanikiibacteriota</taxon>
    </lineage>
</organism>
<reference evidence="2 3" key="1">
    <citation type="journal article" date="2015" name="Nature">
        <title>rRNA introns, odd ribosomes, and small enigmatic genomes across a large radiation of phyla.</title>
        <authorList>
            <person name="Brown C.T."/>
            <person name="Hug L.A."/>
            <person name="Thomas B.C."/>
            <person name="Sharon I."/>
            <person name="Castelle C.J."/>
            <person name="Singh A."/>
            <person name="Wilkins M.J."/>
            <person name="Williams K.H."/>
            <person name="Banfield J.F."/>
        </authorList>
    </citation>
    <scope>NUCLEOTIDE SEQUENCE [LARGE SCALE GENOMIC DNA]</scope>
</reference>
<dbReference type="Gene3D" id="3.30.1370.110">
    <property type="match status" value="1"/>
</dbReference>